<name>E8X5I4_GRATM</name>
<feature type="compositionally biased region" description="Polar residues" evidence="1">
    <location>
        <begin position="30"/>
        <end position="43"/>
    </location>
</feature>
<proteinExistence type="predicted"/>
<feature type="region of interest" description="Disordered" evidence="1">
    <location>
        <begin position="16"/>
        <end position="44"/>
    </location>
</feature>
<protein>
    <submittedName>
        <fullName evidence="2">Proteophosphoglycan 5</fullName>
    </submittedName>
</protein>
<dbReference type="RefSeq" id="WP_013581922.1">
    <property type="nucleotide sequence ID" value="NC_015064.1"/>
</dbReference>
<dbReference type="KEGG" id="acm:AciX9_3608"/>
<accession>E8X5I4</accession>
<sequence>MSLTTIPVASVADYNSSSAGVATVPAPDADSTSTPIVSAGSTAPPNPLAKDLSALLTDLASGNIQKSSEDLLKLKQDLKAQQSLQGPTASASQAPGTGSLEKVVSSISSALNSGSTEDALAGLSSYLVQSGQSSGTAVKTSA</sequence>
<evidence type="ECO:0000313" key="3">
    <source>
        <dbReference type="Proteomes" id="UP000000343"/>
    </source>
</evidence>
<dbReference type="Proteomes" id="UP000000343">
    <property type="component" value="Chromosome"/>
</dbReference>
<dbReference type="AlphaFoldDB" id="E8X5I4"/>
<gene>
    <name evidence="2" type="ordered locus">AciX9_3608</name>
</gene>
<organism evidence="3">
    <name type="scientific">Granulicella tundricola (strain ATCC BAA-1859 / DSM 23138 / MP5ACTX9)</name>
    <dbReference type="NCBI Taxonomy" id="1198114"/>
    <lineage>
        <taxon>Bacteria</taxon>
        <taxon>Pseudomonadati</taxon>
        <taxon>Acidobacteriota</taxon>
        <taxon>Terriglobia</taxon>
        <taxon>Terriglobales</taxon>
        <taxon>Acidobacteriaceae</taxon>
        <taxon>Granulicella</taxon>
    </lineage>
</organism>
<keyword evidence="3" id="KW-1185">Reference proteome</keyword>
<reference evidence="3" key="1">
    <citation type="submission" date="2011-01" db="EMBL/GenBank/DDBJ databases">
        <title>Complete sequence of chromosome of Acidobacterium sp. MP5ACTX9.</title>
        <authorList>
            <consortium name="US DOE Joint Genome Institute"/>
            <person name="Lucas S."/>
            <person name="Copeland A."/>
            <person name="Lapidus A."/>
            <person name="Cheng J.-F."/>
            <person name="Goodwin L."/>
            <person name="Pitluck S."/>
            <person name="Teshima H."/>
            <person name="Detter J.C."/>
            <person name="Han C."/>
            <person name="Tapia R."/>
            <person name="Land M."/>
            <person name="Hauser L."/>
            <person name="Kyrpides N."/>
            <person name="Ivanova N."/>
            <person name="Ovchinnikova G."/>
            <person name="Pagani I."/>
            <person name="Rawat S.R."/>
            <person name="Mannisto M."/>
            <person name="Haggblom M.M."/>
            <person name="Woyke T."/>
        </authorList>
    </citation>
    <scope>NUCLEOTIDE SEQUENCE [LARGE SCALE GENOMIC DNA]</scope>
    <source>
        <strain evidence="3">MP5ACTX9</strain>
    </source>
</reference>
<dbReference type="HOGENOM" id="CLU_1813067_0_0_0"/>
<evidence type="ECO:0000256" key="1">
    <source>
        <dbReference type="SAM" id="MobiDB-lite"/>
    </source>
</evidence>
<dbReference type="PaxDb" id="1198114-AciX9_3608"/>
<dbReference type="EMBL" id="CP002480">
    <property type="protein sequence ID" value="ADW70611.1"/>
    <property type="molecule type" value="Genomic_DNA"/>
</dbReference>
<evidence type="ECO:0000313" key="2">
    <source>
        <dbReference type="EMBL" id="ADW70611.1"/>
    </source>
</evidence>